<feature type="domain" description="PilZ" evidence="1">
    <location>
        <begin position="24"/>
        <end position="115"/>
    </location>
</feature>
<reference evidence="2" key="1">
    <citation type="submission" date="2018-06" db="EMBL/GenBank/DDBJ databases">
        <authorList>
            <person name="Zhirakovskaya E."/>
        </authorList>
    </citation>
    <scope>NUCLEOTIDE SEQUENCE</scope>
</reference>
<evidence type="ECO:0000259" key="1">
    <source>
        <dbReference type="Pfam" id="PF07238"/>
    </source>
</evidence>
<protein>
    <recommendedName>
        <fullName evidence="1">PilZ domain-containing protein</fullName>
    </recommendedName>
</protein>
<sequence length="117" mass="13218">SRNKKQALLNLTLVQGEKIEMSQEQRRFPRTALNEETIYFLHLDNRDSNERIYSPATIIDVSKGGLGMQVGIPHEIDDELWLEGIEGITGTQSARVKWVKAIQNEELYSIGVAFMGA</sequence>
<dbReference type="InterPro" id="IPR009875">
    <property type="entry name" value="PilZ_domain"/>
</dbReference>
<dbReference type="GO" id="GO:0035438">
    <property type="term" value="F:cyclic-di-GMP binding"/>
    <property type="evidence" value="ECO:0007669"/>
    <property type="project" value="InterPro"/>
</dbReference>
<proteinExistence type="predicted"/>
<evidence type="ECO:0000313" key="2">
    <source>
        <dbReference type="EMBL" id="VAW89215.1"/>
    </source>
</evidence>
<organism evidence="2">
    <name type="scientific">hydrothermal vent metagenome</name>
    <dbReference type="NCBI Taxonomy" id="652676"/>
    <lineage>
        <taxon>unclassified sequences</taxon>
        <taxon>metagenomes</taxon>
        <taxon>ecological metagenomes</taxon>
    </lineage>
</organism>
<dbReference type="EMBL" id="UOFQ01000126">
    <property type="protein sequence ID" value="VAW89215.1"/>
    <property type="molecule type" value="Genomic_DNA"/>
</dbReference>
<dbReference type="AlphaFoldDB" id="A0A3B0Z6Y6"/>
<name>A0A3B0Z6Y6_9ZZZZ</name>
<dbReference type="Pfam" id="PF07238">
    <property type="entry name" value="PilZ"/>
    <property type="match status" value="1"/>
</dbReference>
<gene>
    <name evidence="2" type="ORF">MNBD_GAMMA17-472</name>
</gene>
<accession>A0A3B0Z6Y6</accession>
<feature type="non-terminal residue" evidence="2">
    <location>
        <position position="1"/>
    </location>
</feature>